<dbReference type="EMBL" id="KF147891">
    <property type="protein sequence ID" value="AGS82147.1"/>
    <property type="molecule type" value="Genomic_DNA"/>
</dbReference>
<dbReference type="OrthoDB" id="39677at10239"/>
<dbReference type="KEGG" id="vg:16574949"/>
<keyword evidence="1" id="KW-0812">Transmembrane</keyword>
<proteinExistence type="predicted"/>
<accession>S5VVF5</accession>
<feature type="transmembrane region" description="Helical" evidence="1">
    <location>
        <begin position="15"/>
        <end position="33"/>
    </location>
</feature>
<evidence type="ECO:0000313" key="2">
    <source>
        <dbReference type="EMBL" id="AGS82147.1"/>
    </source>
</evidence>
<keyword evidence="3" id="KW-1185">Reference proteome</keyword>
<reference evidence="2 3" key="1">
    <citation type="journal article" date="2014" name="Genome Announc.">
        <title>Complete Genome Sequence of the Novel Giant Pseudomonas Phage PaBG.</title>
        <authorList>
            <person name="Sykilinda N.N."/>
            <person name="Bondar A.A."/>
            <person name="Gorshkova A.S."/>
            <person name="Kurochkina L.P."/>
            <person name="Kulikov E.E."/>
            <person name="Shneider M.M."/>
            <person name="Kadykov V.A."/>
            <person name="Solovjeva N.V."/>
            <person name="Kabilov M.R."/>
            <person name="Mesyanzhinov V.V."/>
            <person name="Vlassov V.V."/>
            <person name="Drukker V.V."/>
            <person name="Miroshnikov K.A."/>
        </authorList>
    </citation>
    <scope>NUCLEOTIDE SEQUENCE [LARGE SCALE GENOMIC DNA]</scope>
</reference>
<sequence>MFMDAVKELLGVEPHLALTYFMCVVIGVALNWAKRCRELNISLMQYWTANPIRSQTAIIGTVSAFLFTIITDPESGKLAYMAIGFACDNLLNKAPVGGTAADIIARQDAAILVQEQKLKELQQGNA</sequence>
<dbReference type="RefSeq" id="YP_008433594.1">
    <property type="nucleotide sequence ID" value="NC_022096.1"/>
</dbReference>
<gene>
    <name evidence="2" type="ORF">PaBG_00264</name>
</gene>
<protein>
    <submittedName>
        <fullName evidence="2">Uncharacterized protein</fullName>
    </submittedName>
</protein>
<organism evidence="2 3">
    <name type="scientific">Pseudomonas phage PaBG</name>
    <dbReference type="NCBI Taxonomy" id="1335230"/>
    <lineage>
        <taxon>Viruses</taxon>
        <taxon>Duplodnaviria</taxon>
        <taxon>Heunggongvirae</taxon>
        <taxon>Uroviricota</taxon>
        <taxon>Caudoviricetes</taxon>
        <taxon>Baikalvirus</taxon>
        <taxon>Baikalvirus PaBG</taxon>
    </lineage>
</organism>
<evidence type="ECO:0000256" key="1">
    <source>
        <dbReference type="SAM" id="Phobius"/>
    </source>
</evidence>
<dbReference type="Proteomes" id="UP000015545">
    <property type="component" value="Segment"/>
</dbReference>
<keyword evidence="1" id="KW-0472">Membrane</keyword>
<name>S5VVF5_9CAUD</name>
<evidence type="ECO:0000313" key="3">
    <source>
        <dbReference type="Proteomes" id="UP000015545"/>
    </source>
</evidence>
<keyword evidence="1" id="KW-1133">Transmembrane helix</keyword>